<dbReference type="AlphaFoldDB" id="A0A1B6DDI8"/>
<protein>
    <submittedName>
        <fullName evidence="1">Uncharacterized protein</fullName>
    </submittedName>
</protein>
<reference evidence="1" key="1">
    <citation type="submission" date="2015-12" db="EMBL/GenBank/DDBJ databases">
        <title>De novo transcriptome assembly of four potential Pierce s Disease insect vectors from Arizona vineyards.</title>
        <authorList>
            <person name="Tassone E.E."/>
        </authorList>
    </citation>
    <scope>NUCLEOTIDE SEQUENCE</scope>
</reference>
<sequence>MDFTKAYTMIITIFLSKPVLSNTATIQAAIDIDSGAHQILEVLLNQFNSKDKPFSKKHTEDSTSALIFLAPMLTIRGNITDTSNSFTLSFNFQASTDVDFNQNRALTSLTNNEDNHDNWRSTGGIFQPIVSTIEPYVLEALNLIFNGILSTVIGNFLASATLLHEAHLI</sequence>
<proteinExistence type="predicted"/>
<organism evidence="1">
    <name type="scientific">Clastoptera arizonana</name>
    <name type="common">Arizona spittle bug</name>
    <dbReference type="NCBI Taxonomy" id="38151"/>
    <lineage>
        <taxon>Eukaryota</taxon>
        <taxon>Metazoa</taxon>
        <taxon>Ecdysozoa</taxon>
        <taxon>Arthropoda</taxon>
        <taxon>Hexapoda</taxon>
        <taxon>Insecta</taxon>
        <taxon>Pterygota</taxon>
        <taxon>Neoptera</taxon>
        <taxon>Paraneoptera</taxon>
        <taxon>Hemiptera</taxon>
        <taxon>Auchenorrhyncha</taxon>
        <taxon>Cercopoidea</taxon>
        <taxon>Clastopteridae</taxon>
        <taxon>Clastoptera</taxon>
    </lineage>
</organism>
<accession>A0A1B6DDI8</accession>
<name>A0A1B6DDI8_9HEMI</name>
<dbReference type="EMBL" id="GEDC01013598">
    <property type="protein sequence ID" value="JAS23700.1"/>
    <property type="molecule type" value="Transcribed_RNA"/>
</dbReference>
<gene>
    <name evidence="1" type="ORF">g.6349</name>
</gene>
<evidence type="ECO:0000313" key="1">
    <source>
        <dbReference type="EMBL" id="JAS23700.1"/>
    </source>
</evidence>